<protein>
    <submittedName>
        <fullName evidence="1">Uncharacterized protein</fullName>
    </submittedName>
</protein>
<keyword evidence="2" id="KW-1185">Reference proteome</keyword>
<dbReference type="AlphaFoldDB" id="A0A518EXF5"/>
<gene>
    <name evidence="1" type="ORF">Poly30_43390</name>
</gene>
<name>A0A518EXF5_9BACT</name>
<organism evidence="1 2">
    <name type="scientific">Saltatorellus ferox</name>
    <dbReference type="NCBI Taxonomy" id="2528018"/>
    <lineage>
        <taxon>Bacteria</taxon>
        <taxon>Pseudomonadati</taxon>
        <taxon>Planctomycetota</taxon>
        <taxon>Planctomycetia</taxon>
        <taxon>Planctomycetia incertae sedis</taxon>
        <taxon>Saltatorellus</taxon>
    </lineage>
</organism>
<evidence type="ECO:0000313" key="2">
    <source>
        <dbReference type="Proteomes" id="UP000320390"/>
    </source>
</evidence>
<sequence length="302" mass="33232">MTTTTLAARASLIGLGLFSAACSEYEFAEQDLGVRYLADSQQISLQVDTRGLYGTSLDWSDSDELIVKRARDRVRRMAAGERYLHLLSFPLIFDLDAKPGQEREERPGEEDWISAEDATRLRAVFLENVRVESSRVYLDAEGEVSVAQSFRIDKADACVAALNEVISLGVRRGIEDVASSGDDVSEMFASARSRENLRSFLEAGGRWLTLSEKSLEVRVPMTPADLAILLKGFAEDDPKGSTAALGRALLGGLEELAVENDVALFRFPVSGDGAVHWTYRGERHPDAKKLRAAFDEGELSPR</sequence>
<accession>A0A518EXF5</accession>
<dbReference type="Proteomes" id="UP000320390">
    <property type="component" value="Chromosome"/>
</dbReference>
<dbReference type="EMBL" id="CP036434">
    <property type="protein sequence ID" value="QDV08784.1"/>
    <property type="molecule type" value="Genomic_DNA"/>
</dbReference>
<reference evidence="1 2" key="1">
    <citation type="submission" date="2019-02" db="EMBL/GenBank/DDBJ databases">
        <title>Deep-cultivation of Planctomycetes and their phenomic and genomic characterization uncovers novel biology.</title>
        <authorList>
            <person name="Wiegand S."/>
            <person name="Jogler M."/>
            <person name="Boedeker C."/>
            <person name="Pinto D."/>
            <person name="Vollmers J."/>
            <person name="Rivas-Marin E."/>
            <person name="Kohn T."/>
            <person name="Peeters S.H."/>
            <person name="Heuer A."/>
            <person name="Rast P."/>
            <person name="Oberbeckmann S."/>
            <person name="Bunk B."/>
            <person name="Jeske O."/>
            <person name="Meyerdierks A."/>
            <person name="Storesund J.E."/>
            <person name="Kallscheuer N."/>
            <person name="Luecker S."/>
            <person name="Lage O.M."/>
            <person name="Pohl T."/>
            <person name="Merkel B.J."/>
            <person name="Hornburger P."/>
            <person name="Mueller R.-W."/>
            <person name="Bruemmer F."/>
            <person name="Labrenz M."/>
            <person name="Spormann A.M."/>
            <person name="Op den Camp H."/>
            <person name="Overmann J."/>
            <person name="Amann R."/>
            <person name="Jetten M.S.M."/>
            <person name="Mascher T."/>
            <person name="Medema M.H."/>
            <person name="Devos D.P."/>
            <person name="Kaster A.-K."/>
            <person name="Ovreas L."/>
            <person name="Rohde M."/>
            <person name="Galperin M.Y."/>
            <person name="Jogler C."/>
        </authorList>
    </citation>
    <scope>NUCLEOTIDE SEQUENCE [LARGE SCALE GENOMIC DNA]</scope>
    <source>
        <strain evidence="1 2">Poly30</strain>
    </source>
</reference>
<proteinExistence type="predicted"/>
<dbReference type="RefSeq" id="WP_145202047.1">
    <property type="nucleotide sequence ID" value="NZ_CP036434.1"/>
</dbReference>
<evidence type="ECO:0000313" key="1">
    <source>
        <dbReference type="EMBL" id="QDV08784.1"/>
    </source>
</evidence>